<protein>
    <submittedName>
        <fullName evidence="2">Uncharacterized protein</fullName>
    </submittedName>
</protein>
<feature type="transmembrane region" description="Helical" evidence="1">
    <location>
        <begin position="112"/>
        <end position="131"/>
    </location>
</feature>
<comment type="caution">
    <text evidence="2">The sequence shown here is derived from an EMBL/GenBank/DDBJ whole genome shotgun (WGS) entry which is preliminary data.</text>
</comment>
<organism evidence="2">
    <name type="scientific">mine drainage metagenome</name>
    <dbReference type="NCBI Taxonomy" id="410659"/>
    <lineage>
        <taxon>unclassified sequences</taxon>
        <taxon>metagenomes</taxon>
        <taxon>ecological metagenomes</taxon>
    </lineage>
</organism>
<name>E6PHC2_9ZZZZ</name>
<keyword evidence="1" id="KW-0472">Membrane</keyword>
<accession>E6PHC2</accession>
<evidence type="ECO:0000313" key="2">
    <source>
        <dbReference type="EMBL" id="CBH75860.1"/>
    </source>
</evidence>
<feature type="transmembrane region" description="Helical" evidence="1">
    <location>
        <begin position="254"/>
        <end position="274"/>
    </location>
</feature>
<keyword evidence="1" id="KW-1133">Transmembrane helix</keyword>
<dbReference type="AlphaFoldDB" id="E6PHC2"/>
<feature type="transmembrane region" description="Helical" evidence="1">
    <location>
        <begin position="72"/>
        <end position="92"/>
    </location>
</feature>
<evidence type="ECO:0000256" key="1">
    <source>
        <dbReference type="SAM" id="Phobius"/>
    </source>
</evidence>
<keyword evidence="1" id="KW-0812">Transmembrane</keyword>
<dbReference type="EMBL" id="CABL01000016">
    <property type="protein sequence ID" value="CBH75860.1"/>
    <property type="molecule type" value="Genomic_DNA"/>
</dbReference>
<proteinExistence type="predicted"/>
<feature type="transmembrane region" description="Helical" evidence="1">
    <location>
        <begin position="196"/>
        <end position="219"/>
    </location>
</feature>
<sequence>MPFCSQCGSGVSGEHCSNCGAENPHFRDPNAEPEIALAQVSVAPVEHERSRPWPLIESSLALAWPRMRKHTLWFVILAALYMLGMAYMLPLSSSTAHPLSTPAALGHFYEQLAPSMLLALVSSFVITLLSLGEAARARIAAFRWTPASAAALLGWSLLVGVGVVFAMTIVALIVLVPTELLMLSRAGGVPTAKAAASPAVVGVTLVVMFLTMIPMGIWLGTKIILMAPSYVLGERSNPIGASWKLTDGYFWETFGFYALYMLVTLGILIVALGIGKLLASLTPLLALVGNLLEFAGAMWLQFAVAEGMVAWAAMLREAKTSGRQG</sequence>
<reference evidence="2" key="1">
    <citation type="submission" date="2009-10" db="EMBL/GenBank/DDBJ databases">
        <title>Diversity of trophic interactions inside an arsenic-rich microbial ecosystem.</title>
        <authorList>
            <person name="Bertin P.N."/>
            <person name="Heinrich-Salmeron A."/>
            <person name="Pelletier E."/>
            <person name="Goulhen-Chollet F."/>
            <person name="Arsene-Ploetze F."/>
            <person name="Gallien S."/>
            <person name="Calteau A."/>
            <person name="Vallenet D."/>
            <person name="Casiot C."/>
            <person name="Chane-Woon-Ming B."/>
            <person name="Giloteaux L."/>
            <person name="Barakat M."/>
            <person name="Bonnefoy V."/>
            <person name="Bruneel O."/>
            <person name="Chandler M."/>
            <person name="Cleiss J."/>
            <person name="Duran R."/>
            <person name="Elbaz-Poulichet F."/>
            <person name="Fonknechten N."/>
            <person name="Lauga B."/>
            <person name="Mornico D."/>
            <person name="Ortet P."/>
            <person name="Schaeffer C."/>
            <person name="Siguier P."/>
            <person name="Alexander Thil Smith A."/>
            <person name="Van Dorsselaer A."/>
            <person name="Weissenbach J."/>
            <person name="Medigue C."/>
            <person name="Le Paslier D."/>
        </authorList>
    </citation>
    <scope>NUCLEOTIDE SEQUENCE</scope>
</reference>
<gene>
    <name evidence="2" type="ORF">CARN1_1258</name>
</gene>
<feature type="transmembrane region" description="Helical" evidence="1">
    <location>
        <begin position="152"/>
        <end position="176"/>
    </location>
</feature>
<feature type="transmembrane region" description="Helical" evidence="1">
    <location>
        <begin position="294"/>
        <end position="315"/>
    </location>
</feature>